<dbReference type="InterPro" id="IPR021109">
    <property type="entry name" value="Peptidase_aspartic_dom_sf"/>
</dbReference>
<name>A0A6P4DT42_ARADU</name>
<organism evidence="1 2">
    <name type="scientific">Arachis duranensis</name>
    <name type="common">Wild peanut</name>
    <dbReference type="NCBI Taxonomy" id="130453"/>
    <lineage>
        <taxon>Eukaryota</taxon>
        <taxon>Viridiplantae</taxon>
        <taxon>Streptophyta</taxon>
        <taxon>Embryophyta</taxon>
        <taxon>Tracheophyta</taxon>
        <taxon>Spermatophyta</taxon>
        <taxon>Magnoliopsida</taxon>
        <taxon>eudicotyledons</taxon>
        <taxon>Gunneridae</taxon>
        <taxon>Pentapetalae</taxon>
        <taxon>rosids</taxon>
        <taxon>fabids</taxon>
        <taxon>Fabales</taxon>
        <taxon>Fabaceae</taxon>
        <taxon>Papilionoideae</taxon>
        <taxon>50 kb inversion clade</taxon>
        <taxon>dalbergioids sensu lato</taxon>
        <taxon>Dalbergieae</taxon>
        <taxon>Pterocarpus clade</taxon>
        <taxon>Arachis</taxon>
    </lineage>
</organism>
<sequence length="203" mass="22970">MECSAMLQRELPVKKNDPGSFHIPCTIGNIKIEKSFCDIGAIINLMPLSLMRKLQILELKSTRIALQMADKSIKHALGVVENMLARVGKFFLPADYVILDVEEDSNIPIILKRPSLATGRALIDVKKGELLLGVHDEHLAFHIFKTLHQPTQEEERMKVNARDQSLKEALNELTPKLLNPCMKEVELEPKPPDETLWCGIYNH</sequence>
<accession>A0A6P4DT42</accession>
<protein>
    <submittedName>
        <fullName evidence="2">Uncharacterized protein LOC107494126</fullName>
    </submittedName>
</protein>
<reference evidence="1" key="1">
    <citation type="journal article" date="2016" name="Nat. Genet.">
        <title>The genome sequences of Arachis duranensis and Arachis ipaensis, the diploid ancestors of cultivated peanut.</title>
        <authorList>
            <person name="Bertioli D.J."/>
            <person name="Cannon S.B."/>
            <person name="Froenicke L."/>
            <person name="Huang G."/>
            <person name="Farmer A.D."/>
            <person name="Cannon E.K."/>
            <person name="Liu X."/>
            <person name="Gao D."/>
            <person name="Clevenger J."/>
            <person name="Dash S."/>
            <person name="Ren L."/>
            <person name="Moretzsohn M.C."/>
            <person name="Shirasawa K."/>
            <person name="Huang W."/>
            <person name="Vidigal B."/>
            <person name="Abernathy B."/>
            <person name="Chu Y."/>
            <person name="Niederhuth C.E."/>
            <person name="Umale P."/>
            <person name="Araujo A.C."/>
            <person name="Kozik A."/>
            <person name="Kim K.D."/>
            <person name="Burow M.D."/>
            <person name="Varshney R.K."/>
            <person name="Wang X."/>
            <person name="Zhang X."/>
            <person name="Barkley N."/>
            <person name="Guimaraes P.M."/>
            <person name="Isobe S."/>
            <person name="Guo B."/>
            <person name="Liao B."/>
            <person name="Stalker H.T."/>
            <person name="Schmitz R.J."/>
            <person name="Scheffler B.E."/>
            <person name="Leal-Bertioli S.C."/>
            <person name="Xun X."/>
            <person name="Jackson S.A."/>
            <person name="Michelmore R."/>
            <person name="Ozias-Akins P."/>
        </authorList>
    </citation>
    <scope>NUCLEOTIDE SEQUENCE [LARGE SCALE GENOMIC DNA]</scope>
    <source>
        <strain evidence="1">cv. V14167</strain>
    </source>
</reference>
<reference evidence="2" key="2">
    <citation type="submission" date="2025-08" db="UniProtKB">
        <authorList>
            <consortium name="RefSeq"/>
        </authorList>
    </citation>
    <scope>IDENTIFICATION</scope>
    <source>
        <tissue evidence="2">Whole plant</tissue>
    </source>
</reference>
<proteinExistence type="predicted"/>
<evidence type="ECO:0000313" key="1">
    <source>
        <dbReference type="Proteomes" id="UP000515211"/>
    </source>
</evidence>
<dbReference type="KEGG" id="adu:107494126"/>
<dbReference type="PANTHER" id="PTHR33067">
    <property type="entry name" value="RNA-DIRECTED DNA POLYMERASE-RELATED"/>
    <property type="match status" value="1"/>
</dbReference>
<dbReference type="GeneID" id="107494126"/>
<gene>
    <name evidence="2" type="primary">LOC107494126</name>
</gene>
<dbReference type="PANTHER" id="PTHR33067:SF9">
    <property type="entry name" value="RNA-DIRECTED DNA POLYMERASE"/>
    <property type="match status" value="1"/>
</dbReference>
<dbReference type="RefSeq" id="XP_015970641.1">
    <property type="nucleotide sequence ID" value="XM_016115155.1"/>
</dbReference>
<dbReference type="Proteomes" id="UP000515211">
    <property type="component" value="Chromosome 6"/>
</dbReference>
<evidence type="ECO:0000313" key="2">
    <source>
        <dbReference type="RefSeq" id="XP_015970641.1"/>
    </source>
</evidence>
<keyword evidence="1" id="KW-1185">Reference proteome</keyword>
<dbReference type="AlphaFoldDB" id="A0A6P4DT42"/>
<dbReference type="Gene3D" id="2.40.70.10">
    <property type="entry name" value="Acid Proteases"/>
    <property type="match status" value="1"/>
</dbReference>